<reference evidence="2 3" key="1">
    <citation type="submission" date="2024-05" db="EMBL/GenBank/DDBJ databases">
        <title>Genome sequencing of Marine Estuary Bacteria, Pseudoalteromonas distincta strain FA, Psychrobacter proteolyticus strain EA, and Shewanella baltica strain CA.</title>
        <authorList>
            <person name="Dieffenbach S.A."/>
            <person name="Maclea K.S."/>
        </authorList>
    </citation>
    <scope>NUCLEOTIDE SEQUENCE [LARGE SCALE GENOMIC DNA]</scope>
    <source>
        <strain evidence="2 3">EA</strain>
    </source>
</reference>
<name>A0ABV0D813_9GAMM</name>
<organism evidence="2 3">
    <name type="scientific">Psychrobacter proteolyticus</name>
    <dbReference type="NCBI Taxonomy" id="147825"/>
    <lineage>
        <taxon>Bacteria</taxon>
        <taxon>Pseudomonadati</taxon>
        <taxon>Pseudomonadota</taxon>
        <taxon>Gammaproteobacteria</taxon>
        <taxon>Moraxellales</taxon>
        <taxon>Moraxellaceae</taxon>
        <taxon>Psychrobacter</taxon>
    </lineage>
</organism>
<gene>
    <name evidence="2" type="ORF">ABFV72_12315</name>
</gene>
<sequence length="331" mass="38419">MGLLDEAREKANCYISPKDFLCFMSYKLGEPIQEIVSFLLYNNFDELVNEYYIDRHYRIYSCNDIDRKYKTSTLFHEIAKDGFLDYMMFCNSFYDDCLEDDDADLDFYEPIEIDFYYSLEELQKIGFLKKLNLPLEKGRTLDYSVTGDDMVTAKEPKDGIRTFKLIDTNVVSEAERAKQEQSIIDEYGENSQAHNFHKLITMASRGDLPQRKTGFKSDKQIINELQEQVAQLTTYRNKAQDKVAELENQLAQAKTEIEDKSANDEPTHHKSVGSMQVLVTTLIKMAEYDKEHLADPYGELNRLIQAKAEGLELSVKKDFIAKWLKKADEVL</sequence>
<proteinExistence type="predicted"/>
<protein>
    <submittedName>
        <fullName evidence="2">Uncharacterized protein</fullName>
    </submittedName>
</protein>
<evidence type="ECO:0000313" key="2">
    <source>
        <dbReference type="EMBL" id="MEN8626795.1"/>
    </source>
</evidence>
<evidence type="ECO:0000256" key="1">
    <source>
        <dbReference type="SAM" id="Coils"/>
    </source>
</evidence>
<dbReference type="RefSeq" id="WP_347163953.1">
    <property type="nucleotide sequence ID" value="NZ_JBDLOB010000009.1"/>
</dbReference>
<feature type="coiled-coil region" evidence="1">
    <location>
        <begin position="222"/>
        <end position="263"/>
    </location>
</feature>
<evidence type="ECO:0000313" key="3">
    <source>
        <dbReference type="Proteomes" id="UP001414441"/>
    </source>
</evidence>
<comment type="caution">
    <text evidence="2">The sequence shown here is derived from an EMBL/GenBank/DDBJ whole genome shotgun (WGS) entry which is preliminary data.</text>
</comment>
<dbReference type="EMBL" id="JBDLOB010000009">
    <property type="protein sequence ID" value="MEN8626795.1"/>
    <property type="molecule type" value="Genomic_DNA"/>
</dbReference>
<dbReference type="Proteomes" id="UP001414441">
    <property type="component" value="Unassembled WGS sequence"/>
</dbReference>
<keyword evidence="1" id="KW-0175">Coiled coil</keyword>
<accession>A0ABV0D813</accession>
<keyword evidence="3" id="KW-1185">Reference proteome</keyword>